<comment type="caution">
    <text evidence="10">The sequence shown here is derived from an EMBL/GenBank/DDBJ whole genome shotgun (WGS) entry which is preliminary data.</text>
</comment>
<evidence type="ECO:0000256" key="9">
    <source>
        <dbReference type="SAM" id="Phobius"/>
    </source>
</evidence>
<evidence type="ECO:0000313" key="12">
    <source>
        <dbReference type="Proteomes" id="UP000031937"/>
    </source>
</evidence>
<feature type="transmembrane region" description="Helical" evidence="9">
    <location>
        <begin position="413"/>
        <end position="436"/>
    </location>
</feature>
<feature type="transmembrane region" description="Helical" evidence="9">
    <location>
        <begin position="474"/>
        <end position="493"/>
    </location>
</feature>
<proteinExistence type="inferred from homology"/>
<sequence>MIVPMKKISLLIFYKEYQQFLEELREKGVVHIHENVERSAEDKALQTKLMLIKQAGEMIMRLENRNATDQKEKVDVADDQLLEYLDNSYRRLEQIDQELAYVQKEYAQYRPWGDFSRDRIEGLKKAGWELRFFTVQDQKFDTAWEGLYNAVVVNEMMGQKYFVTVTPVGTKVDLEADPFVFPTESAEKLAGEMERLRKEALTLNQKLDREAEDAIHRLKDYRLHVGEIVDELKVEDAARALVEEKVIALEGWIPAEKEEEMKKFLETKDTYFEFSRPTPEDDVPVLLRNNAYTRLFEPITRMFALPNYNELDPTPFLAPFFMLFFGLCMGDGGYGLLIWAVCFWLGRKAKPELKGYLVLGQILGITTIVVGILTGSFFGIALDSVEWPWLKGVKEYFLTEANYGKYLGGYNPMMVLAVVVGIVQILFGMCISAAKLTKQYGFKYAMSTIAWVVVILMGIVLLGLPALGMTLPLVLTYVLYGIVGICAIVILFMNSPGKGVFTNLGSALWGTYNMATGLLGDTLSYIRLFALGLTGSILGGVFNTLAFELTSSLPFVVQFIAAFLILLIGHSINFGLCMIGAFVHPMRLTFVEFYKNASFEGGGKQYEPFRKKVA</sequence>
<comment type="subcellular location">
    <subcellularLocation>
        <location evidence="1">Membrane</location>
        <topology evidence="1">Multi-pass membrane protein</topology>
    </subcellularLocation>
</comment>
<keyword evidence="7 9" id="KW-0472">Membrane</keyword>
<dbReference type="InterPro" id="IPR002490">
    <property type="entry name" value="V-ATPase_116kDa_su"/>
</dbReference>
<evidence type="ECO:0000313" key="10">
    <source>
        <dbReference type="EMBL" id="KIO46055.1"/>
    </source>
</evidence>
<evidence type="ECO:0000313" key="11">
    <source>
        <dbReference type="EMBL" id="KIO47425.1"/>
    </source>
</evidence>
<keyword evidence="5 9" id="KW-1133">Transmembrane helix</keyword>
<organism evidence="10 13">
    <name type="scientific">Sanguibacteroides justesenii</name>
    <dbReference type="NCBI Taxonomy" id="1547597"/>
    <lineage>
        <taxon>Bacteria</taxon>
        <taxon>Pseudomonadati</taxon>
        <taxon>Bacteroidota</taxon>
        <taxon>Bacteroidia</taxon>
        <taxon>Bacteroidales</taxon>
        <taxon>Porphyromonadaceae</taxon>
        <taxon>Sanguibacteroides</taxon>
    </lineage>
</organism>
<keyword evidence="4 9" id="KW-0812">Transmembrane</keyword>
<feature type="transmembrane region" description="Helical" evidence="9">
    <location>
        <begin position="559"/>
        <end position="583"/>
    </location>
</feature>
<gene>
    <name evidence="10" type="ORF">BA92_03005</name>
    <name evidence="11" type="ORF">IE90_00170</name>
</gene>
<evidence type="ECO:0000256" key="6">
    <source>
        <dbReference type="ARBA" id="ARBA00023065"/>
    </source>
</evidence>
<dbReference type="OrthoDB" id="9803814at2"/>
<feature type="transmembrane region" description="Helical" evidence="9">
    <location>
        <begin position="448"/>
        <end position="468"/>
    </location>
</feature>
<dbReference type="GO" id="GO:0016471">
    <property type="term" value="C:vacuolar proton-transporting V-type ATPase complex"/>
    <property type="evidence" value="ECO:0007669"/>
    <property type="project" value="TreeGrafter"/>
</dbReference>
<dbReference type="AlphaFoldDB" id="A0A0C3R7B1"/>
<reference evidence="11 12" key="2">
    <citation type="submission" date="2014-07" db="EMBL/GenBank/DDBJ databases">
        <title>Porphyromonadaceae bacterium OUH 334697 = ATCC BAA-2682 = DSM 28341 draft genome.</title>
        <authorList>
            <person name="Sydenham T.V."/>
            <person name="Hasman H."/>
            <person name="Justesen U.S."/>
        </authorList>
    </citation>
    <scope>NUCLEOTIDE SEQUENCE [LARGE SCALE GENOMIC DNA]</scope>
    <source>
        <strain evidence="11 12">OUH 334697</strain>
    </source>
</reference>
<dbReference type="Proteomes" id="UP000031937">
    <property type="component" value="Unassembled WGS sequence"/>
</dbReference>
<name>A0A0C3R7B1_9PORP</name>
<keyword evidence="3" id="KW-0813">Transport</keyword>
<evidence type="ECO:0000256" key="1">
    <source>
        <dbReference type="ARBA" id="ARBA00004141"/>
    </source>
</evidence>
<dbReference type="EMBL" id="JPIT01000006">
    <property type="protein sequence ID" value="KIO47425.1"/>
    <property type="molecule type" value="Genomic_DNA"/>
</dbReference>
<dbReference type="GO" id="GO:0007035">
    <property type="term" value="P:vacuolar acidification"/>
    <property type="evidence" value="ECO:0007669"/>
    <property type="project" value="TreeGrafter"/>
</dbReference>
<accession>A0A0C3R7B1</accession>
<keyword evidence="8" id="KW-0175">Coiled coil</keyword>
<evidence type="ECO:0000256" key="7">
    <source>
        <dbReference type="ARBA" id="ARBA00023136"/>
    </source>
</evidence>
<dbReference type="Proteomes" id="UP000031980">
    <property type="component" value="Unassembled WGS sequence"/>
</dbReference>
<dbReference type="Pfam" id="PF01496">
    <property type="entry name" value="V_ATPase_I"/>
    <property type="match status" value="1"/>
</dbReference>
<evidence type="ECO:0000313" key="13">
    <source>
        <dbReference type="Proteomes" id="UP000031980"/>
    </source>
</evidence>
<keyword evidence="13" id="KW-1185">Reference proteome</keyword>
<protein>
    <submittedName>
        <fullName evidence="10">Uncharacterized protein</fullName>
    </submittedName>
</protein>
<keyword evidence="6" id="KW-0406">Ion transport</keyword>
<evidence type="ECO:0000256" key="3">
    <source>
        <dbReference type="ARBA" id="ARBA00022448"/>
    </source>
</evidence>
<evidence type="ECO:0000256" key="4">
    <source>
        <dbReference type="ARBA" id="ARBA00022692"/>
    </source>
</evidence>
<comment type="similarity">
    <text evidence="2">Belongs to the V-ATPase 116 kDa subunit family.</text>
</comment>
<feature type="transmembrane region" description="Helical" evidence="9">
    <location>
        <begin position="357"/>
        <end position="382"/>
    </location>
</feature>
<feature type="transmembrane region" description="Helical" evidence="9">
    <location>
        <begin position="525"/>
        <end position="547"/>
    </location>
</feature>
<evidence type="ECO:0000256" key="2">
    <source>
        <dbReference type="ARBA" id="ARBA00009904"/>
    </source>
</evidence>
<reference evidence="10 13" key="1">
    <citation type="submission" date="2014-07" db="EMBL/GenBank/DDBJ databases">
        <title>Porphyromonadaceae bacterium OUH 308042 = ATCC BAA-2681 = DSM 28342 draft genome.</title>
        <authorList>
            <person name="Sydenham T.V."/>
            <person name="Hasman H."/>
            <person name="Justensen U.S."/>
        </authorList>
    </citation>
    <scope>NUCLEOTIDE SEQUENCE [LARGE SCALE GENOMIC DNA]</scope>
    <source>
        <strain evidence="10 13">OUH 308042</strain>
    </source>
</reference>
<evidence type="ECO:0000256" key="5">
    <source>
        <dbReference type="ARBA" id="ARBA00022989"/>
    </source>
</evidence>
<dbReference type="GO" id="GO:0033179">
    <property type="term" value="C:proton-transporting V-type ATPase, V0 domain"/>
    <property type="evidence" value="ECO:0007669"/>
    <property type="project" value="InterPro"/>
</dbReference>
<dbReference type="GO" id="GO:0051117">
    <property type="term" value="F:ATPase binding"/>
    <property type="evidence" value="ECO:0007669"/>
    <property type="project" value="TreeGrafter"/>
</dbReference>
<dbReference type="GO" id="GO:0046961">
    <property type="term" value="F:proton-transporting ATPase activity, rotational mechanism"/>
    <property type="evidence" value="ECO:0007669"/>
    <property type="project" value="InterPro"/>
</dbReference>
<feature type="coiled-coil region" evidence="8">
    <location>
        <begin position="186"/>
        <end position="224"/>
    </location>
</feature>
<dbReference type="EMBL" id="JPIU01000036">
    <property type="protein sequence ID" value="KIO46055.1"/>
    <property type="molecule type" value="Genomic_DNA"/>
</dbReference>
<dbReference type="PANTHER" id="PTHR11629">
    <property type="entry name" value="VACUOLAR PROTON ATPASES"/>
    <property type="match status" value="1"/>
</dbReference>
<dbReference type="PANTHER" id="PTHR11629:SF63">
    <property type="entry name" value="V-TYPE PROTON ATPASE SUBUNIT A"/>
    <property type="match status" value="1"/>
</dbReference>
<feature type="transmembrane region" description="Helical" evidence="9">
    <location>
        <begin position="316"/>
        <end position="345"/>
    </location>
</feature>
<evidence type="ECO:0000256" key="8">
    <source>
        <dbReference type="SAM" id="Coils"/>
    </source>
</evidence>